<dbReference type="InterPro" id="IPR044068">
    <property type="entry name" value="CB"/>
</dbReference>
<evidence type="ECO:0000259" key="8">
    <source>
        <dbReference type="PROSITE" id="PS51900"/>
    </source>
</evidence>
<dbReference type="GO" id="GO:0015074">
    <property type="term" value="P:DNA integration"/>
    <property type="evidence" value="ECO:0007669"/>
    <property type="project" value="UniProtKB-KW"/>
</dbReference>
<feature type="domain" description="Core-binding (CB)" evidence="8">
    <location>
        <begin position="43"/>
        <end position="125"/>
    </location>
</feature>
<dbReference type="EMBL" id="JRFS01000028">
    <property type="protein sequence ID" value="PWE82940.1"/>
    <property type="molecule type" value="Genomic_DNA"/>
</dbReference>
<dbReference type="AlphaFoldDB" id="A0A2U2EEK3"/>
<comment type="function">
    <text evidence="1">Site-specific tyrosine recombinase, which acts by catalyzing the cutting and rejoining of the recombining DNA molecules.</text>
</comment>
<accession>A0A2U2EEK3</accession>
<evidence type="ECO:0008006" key="11">
    <source>
        <dbReference type="Google" id="ProtNLM"/>
    </source>
</evidence>
<dbReference type="InterPro" id="IPR011010">
    <property type="entry name" value="DNA_brk_join_enz"/>
</dbReference>
<reference evidence="9 10" key="1">
    <citation type="submission" date="2014-09" db="EMBL/GenBank/DDBJ databases">
        <title>Butyrate-producing bacteria isolated from human gut.</title>
        <authorList>
            <person name="Zhang Q."/>
            <person name="Zhao L."/>
        </authorList>
    </citation>
    <scope>NUCLEOTIDE SEQUENCE [LARGE SCALE GENOMIC DNA]</scope>
    <source>
        <strain evidence="9 10">R22</strain>
    </source>
</reference>
<dbReference type="InterPro" id="IPR013762">
    <property type="entry name" value="Integrase-like_cat_sf"/>
</dbReference>
<proteinExistence type="inferred from homology"/>
<dbReference type="InterPro" id="IPR002104">
    <property type="entry name" value="Integrase_catalytic"/>
</dbReference>
<evidence type="ECO:0000256" key="4">
    <source>
        <dbReference type="ARBA" id="ARBA00023125"/>
    </source>
</evidence>
<dbReference type="InterPro" id="IPR028259">
    <property type="entry name" value="AP2-like_int_N"/>
</dbReference>
<comment type="caution">
    <text evidence="9">The sequence shown here is derived from an EMBL/GenBank/DDBJ whole genome shotgun (WGS) entry which is preliminary data.</text>
</comment>
<keyword evidence="3" id="KW-0229">DNA integration</keyword>
<dbReference type="CDD" id="cd01189">
    <property type="entry name" value="INT_ICEBs1_C_like"/>
    <property type="match status" value="1"/>
</dbReference>
<dbReference type="Pfam" id="PF14657">
    <property type="entry name" value="Arm-DNA-bind_4"/>
    <property type="match status" value="1"/>
</dbReference>
<comment type="similarity">
    <text evidence="2">Belongs to the 'phage' integrase family.</text>
</comment>
<dbReference type="PANTHER" id="PTHR30349">
    <property type="entry name" value="PHAGE INTEGRASE-RELATED"/>
    <property type="match status" value="1"/>
</dbReference>
<dbReference type="InterPro" id="IPR004107">
    <property type="entry name" value="Integrase_SAM-like_N"/>
</dbReference>
<dbReference type="PANTHER" id="PTHR30349:SF64">
    <property type="entry name" value="PROPHAGE INTEGRASE INTD-RELATED"/>
    <property type="match status" value="1"/>
</dbReference>
<gene>
    <name evidence="9" type="ORF">LD38_12250</name>
</gene>
<dbReference type="Pfam" id="PF00589">
    <property type="entry name" value="Phage_integrase"/>
    <property type="match status" value="1"/>
</dbReference>
<dbReference type="Gene3D" id="1.10.443.10">
    <property type="entry name" value="Intergrase catalytic core"/>
    <property type="match status" value="1"/>
</dbReference>
<dbReference type="InterPro" id="IPR010998">
    <property type="entry name" value="Integrase_recombinase_N"/>
</dbReference>
<evidence type="ECO:0000256" key="6">
    <source>
        <dbReference type="PROSITE-ProRule" id="PRU01248"/>
    </source>
</evidence>
<dbReference type="SUPFAM" id="SSF56349">
    <property type="entry name" value="DNA breaking-rejoining enzymes"/>
    <property type="match status" value="1"/>
</dbReference>
<dbReference type="Pfam" id="PF14659">
    <property type="entry name" value="Phage_int_SAM_3"/>
    <property type="match status" value="1"/>
</dbReference>
<evidence type="ECO:0000256" key="1">
    <source>
        <dbReference type="ARBA" id="ARBA00003283"/>
    </source>
</evidence>
<keyword evidence="5" id="KW-0233">DNA recombination</keyword>
<evidence type="ECO:0000256" key="2">
    <source>
        <dbReference type="ARBA" id="ARBA00008857"/>
    </source>
</evidence>
<dbReference type="GO" id="GO:0003677">
    <property type="term" value="F:DNA binding"/>
    <property type="evidence" value="ECO:0007669"/>
    <property type="project" value="UniProtKB-UniRule"/>
</dbReference>
<dbReference type="GO" id="GO:0006310">
    <property type="term" value="P:DNA recombination"/>
    <property type="evidence" value="ECO:0007669"/>
    <property type="project" value="UniProtKB-KW"/>
</dbReference>
<dbReference type="InterPro" id="IPR050090">
    <property type="entry name" value="Tyrosine_recombinase_XerCD"/>
</dbReference>
<name>A0A2U2EEK3_9FIRM</name>
<dbReference type="Gene3D" id="1.10.150.130">
    <property type="match status" value="1"/>
</dbReference>
<sequence>MQFCYKDYYGNNRRKHKRGFATKREAKQFMDEFIMKQQSNIDMSFASFIEEYKENMYSDLRDSTIATKTHMIELHILPYFKDKSISAITALDIKRWQKEIKKKNYSDAYLWSINTQLNAIFNHAVKFYKLSYNPCKGAGFMGKSKSGNMGIWSEDEFEQFLEAVKDKPVIYNAFFLMYWTGLRVGELLALDIKDIDLETGILSVTKSLNRVKGEDIISPPKTQRSIRKIHLPKFCVDRMREYINTLYGRTSNDRLFIVTKSHLEKEIKRGADLAGLKQIRVHDLRHSHASLLISKGVDIATISNRLGHEKISTTLNTYSHMFEASAAGVADMLDNLHSGEED</sequence>
<dbReference type="Proteomes" id="UP000245905">
    <property type="component" value="Unassembled WGS sequence"/>
</dbReference>
<organism evidence="9 10">
    <name type="scientific">Agathobacter rectalis</name>
    <dbReference type="NCBI Taxonomy" id="39491"/>
    <lineage>
        <taxon>Bacteria</taxon>
        <taxon>Bacillati</taxon>
        <taxon>Bacillota</taxon>
        <taxon>Clostridia</taxon>
        <taxon>Lachnospirales</taxon>
        <taxon>Lachnospiraceae</taxon>
        <taxon>Agathobacter</taxon>
    </lineage>
</organism>
<keyword evidence="4 6" id="KW-0238">DNA-binding</keyword>
<evidence type="ECO:0000313" key="9">
    <source>
        <dbReference type="EMBL" id="PWE82940.1"/>
    </source>
</evidence>
<evidence type="ECO:0000313" key="10">
    <source>
        <dbReference type="Proteomes" id="UP000245905"/>
    </source>
</evidence>
<evidence type="ECO:0000256" key="5">
    <source>
        <dbReference type="ARBA" id="ARBA00023172"/>
    </source>
</evidence>
<dbReference type="PROSITE" id="PS51898">
    <property type="entry name" value="TYR_RECOMBINASE"/>
    <property type="match status" value="1"/>
</dbReference>
<protein>
    <recommendedName>
        <fullName evidence="11">Site-specific integrase</fullName>
    </recommendedName>
</protein>
<feature type="domain" description="Tyr recombinase" evidence="7">
    <location>
        <begin position="147"/>
        <end position="331"/>
    </location>
</feature>
<evidence type="ECO:0000256" key="3">
    <source>
        <dbReference type="ARBA" id="ARBA00022908"/>
    </source>
</evidence>
<evidence type="ECO:0000259" key="7">
    <source>
        <dbReference type="PROSITE" id="PS51898"/>
    </source>
</evidence>
<dbReference type="PROSITE" id="PS51900">
    <property type="entry name" value="CB"/>
    <property type="match status" value="1"/>
</dbReference>